<dbReference type="InterPro" id="IPR029164">
    <property type="entry name" value="PIG-Y"/>
</dbReference>
<dbReference type="STRING" id="698492.A0A0E9NQE9"/>
<sequence length="131" mass="15091">MNAPPPQQPARPTSPRRLPDEELTVTWGWVLLVLTWVTFLLGIGGVFGVWDWVLYGSTSAQDISKDDWGFPMERYWTHLVVLTGAVVWVWVVWLHHVLSFSLSHVHRTAALSRQQSIALKKRLRVSTRTYQ</sequence>
<dbReference type="Pfam" id="PF15159">
    <property type="entry name" value="PIG-Y"/>
    <property type="match status" value="1"/>
</dbReference>
<feature type="transmembrane region" description="Helical" evidence="1">
    <location>
        <begin position="75"/>
        <end position="93"/>
    </location>
</feature>
<evidence type="ECO:0000313" key="2">
    <source>
        <dbReference type="EMBL" id="GAO52023.1"/>
    </source>
</evidence>
<keyword evidence="1" id="KW-0472">Membrane</keyword>
<name>A0A0E9NQE9_SAICN</name>
<dbReference type="AlphaFoldDB" id="A0A0E9NQE9"/>
<reference evidence="2 3" key="3">
    <citation type="journal article" date="2015" name="Genome Announc.">
        <title>Draft Genome Sequence of the Archiascomycetous Yeast Saitoella complicata.</title>
        <authorList>
            <person name="Yamauchi K."/>
            <person name="Kondo S."/>
            <person name="Hamamoto M."/>
            <person name="Takahashi Y."/>
            <person name="Ogura Y."/>
            <person name="Hayashi T."/>
            <person name="Nishida H."/>
        </authorList>
    </citation>
    <scope>NUCLEOTIDE SEQUENCE [LARGE SCALE GENOMIC DNA]</scope>
    <source>
        <strain evidence="2 3">NRRL Y-17804</strain>
    </source>
</reference>
<dbReference type="PANTHER" id="PTHR39400">
    <property type="entry name" value="YALI0E29227P"/>
    <property type="match status" value="1"/>
</dbReference>
<keyword evidence="1" id="KW-0812">Transmembrane</keyword>
<comment type="caution">
    <text evidence="2">The sequence shown here is derived from an EMBL/GenBank/DDBJ whole genome shotgun (WGS) entry which is preliminary data.</text>
</comment>
<evidence type="ECO:0000313" key="3">
    <source>
        <dbReference type="Proteomes" id="UP000033140"/>
    </source>
</evidence>
<gene>
    <name evidence="2" type="ORF">G7K_6111-t1</name>
</gene>
<dbReference type="Proteomes" id="UP000033140">
    <property type="component" value="Unassembled WGS sequence"/>
</dbReference>
<accession>A0A0E9NQE9</accession>
<dbReference type="EMBL" id="BACD03000057">
    <property type="protein sequence ID" value="GAO52023.1"/>
    <property type="molecule type" value="Genomic_DNA"/>
</dbReference>
<keyword evidence="1" id="KW-1133">Transmembrane helix</keyword>
<feature type="transmembrane region" description="Helical" evidence="1">
    <location>
        <begin position="27"/>
        <end position="54"/>
    </location>
</feature>
<keyword evidence="3" id="KW-1185">Reference proteome</keyword>
<protein>
    <submittedName>
        <fullName evidence="2">Uncharacterized protein</fullName>
    </submittedName>
</protein>
<proteinExistence type="predicted"/>
<reference evidence="2 3" key="2">
    <citation type="journal article" date="2014" name="J. Gen. Appl. Microbiol.">
        <title>The early diverging ascomycetous budding yeast Saitoella complicata has three histone deacetylases belonging to the Clr6, Hos2, and Rpd3 lineages.</title>
        <authorList>
            <person name="Nishida H."/>
            <person name="Matsumoto T."/>
            <person name="Kondo S."/>
            <person name="Hamamoto M."/>
            <person name="Yoshikawa H."/>
        </authorList>
    </citation>
    <scope>NUCLEOTIDE SEQUENCE [LARGE SCALE GENOMIC DNA]</scope>
    <source>
        <strain evidence="2 3">NRRL Y-17804</strain>
    </source>
</reference>
<organism evidence="2 3">
    <name type="scientific">Saitoella complicata (strain BCRC 22490 / CBS 7301 / JCM 7358 / NBRC 10748 / NRRL Y-17804)</name>
    <dbReference type="NCBI Taxonomy" id="698492"/>
    <lineage>
        <taxon>Eukaryota</taxon>
        <taxon>Fungi</taxon>
        <taxon>Dikarya</taxon>
        <taxon>Ascomycota</taxon>
        <taxon>Taphrinomycotina</taxon>
        <taxon>Taphrinomycotina incertae sedis</taxon>
        <taxon>Saitoella</taxon>
    </lineage>
</organism>
<dbReference type="PANTHER" id="PTHR39400:SF1">
    <property type="entry name" value="PIG-P DOMAIN-CONTAINING PROTEIN"/>
    <property type="match status" value="1"/>
</dbReference>
<evidence type="ECO:0000256" key="1">
    <source>
        <dbReference type="SAM" id="Phobius"/>
    </source>
</evidence>
<reference evidence="2 3" key="1">
    <citation type="journal article" date="2011" name="J. Gen. Appl. Microbiol.">
        <title>Draft genome sequencing of the enigmatic yeast Saitoella complicata.</title>
        <authorList>
            <person name="Nishida H."/>
            <person name="Hamamoto M."/>
            <person name="Sugiyama J."/>
        </authorList>
    </citation>
    <scope>NUCLEOTIDE SEQUENCE [LARGE SCALE GENOMIC DNA]</scope>
    <source>
        <strain evidence="2 3">NRRL Y-17804</strain>
    </source>
</reference>